<dbReference type="InterPro" id="IPR014746">
    <property type="entry name" value="Gln_synth/guanido_kin_cat_dom"/>
</dbReference>
<name>A0ABU1A2F8_9FLAO</name>
<dbReference type="Gene3D" id="3.30.590.20">
    <property type="match status" value="1"/>
</dbReference>
<sequence>MKNKKYHLFDVVGIELEYMLVAQDTLKIAPKVDELFTLKCASIISDVENGNIAWSNELVAHVIEIKTNGPSSQLKELADDFHSNIKEINALLHQKKLQLMPTASHPFMDPLTETVLWKHNYSEVYELYNRIFNCKGHGWSNVQSMHINLPFYDESEFEQLHAAIRVLLPILPALTASSPILDGKITGFLDTRLEYYKNNQKKIPEMTGKVIPEQVFSSEEYHQKIFKPIQEAIYPYDTEKVLDHLFLNSRGAIARFDRNAIEIRVIDLQECPKADLAVAELVVESLKYMIAHLDLAELKSWHENELFSIFNQVISKGNEVILPDSFVSLFELEAEKVSVKQLWEFLYKKVVSKLSKDAQESILVMLNEGALAERILKVIRENPSEMKIKETYHQLSHCLAENQLFRP</sequence>
<proteinExistence type="predicted"/>
<dbReference type="SUPFAM" id="SSF55931">
    <property type="entry name" value="Glutamine synthetase/guanido kinase"/>
    <property type="match status" value="1"/>
</dbReference>
<dbReference type="InterPro" id="IPR006336">
    <property type="entry name" value="GCS2"/>
</dbReference>
<protein>
    <submittedName>
        <fullName evidence="1">Glutamate-cysteine ligase family protein</fullName>
    </submittedName>
</protein>
<accession>A0ABU1A2F8</accession>
<dbReference type="InterPro" id="IPR050141">
    <property type="entry name" value="GCL_type2/YbdK_subfam"/>
</dbReference>
<dbReference type="EMBL" id="JAVHUL010000025">
    <property type="protein sequence ID" value="MDQ7917888.1"/>
    <property type="molecule type" value="Genomic_DNA"/>
</dbReference>
<keyword evidence="1" id="KW-0436">Ligase</keyword>
<dbReference type="GO" id="GO:0016874">
    <property type="term" value="F:ligase activity"/>
    <property type="evidence" value="ECO:0007669"/>
    <property type="project" value="UniProtKB-KW"/>
</dbReference>
<keyword evidence="2" id="KW-1185">Reference proteome</keyword>
<comment type="caution">
    <text evidence="1">The sequence shown here is derived from an EMBL/GenBank/DDBJ whole genome shotgun (WGS) entry which is preliminary data.</text>
</comment>
<dbReference type="Pfam" id="PF04107">
    <property type="entry name" value="GCS2"/>
    <property type="match status" value="1"/>
</dbReference>
<evidence type="ECO:0000313" key="2">
    <source>
        <dbReference type="Proteomes" id="UP001230915"/>
    </source>
</evidence>
<organism evidence="1 2">
    <name type="scientific">Mesonia profundi</name>
    <dbReference type="NCBI Taxonomy" id="3070998"/>
    <lineage>
        <taxon>Bacteria</taxon>
        <taxon>Pseudomonadati</taxon>
        <taxon>Bacteroidota</taxon>
        <taxon>Flavobacteriia</taxon>
        <taxon>Flavobacteriales</taxon>
        <taxon>Flavobacteriaceae</taxon>
        <taxon>Mesonia</taxon>
    </lineage>
</organism>
<evidence type="ECO:0000313" key="1">
    <source>
        <dbReference type="EMBL" id="MDQ7917888.1"/>
    </source>
</evidence>
<dbReference type="Proteomes" id="UP001230915">
    <property type="component" value="Unassembled WGS sequence"/>
</dbReference>
<dbReference type="PANTHER" id="PTHR36510">
    <property type="entry name" value="GLUTAMATE--CYSTEINE LIGASE 2-RELATED"/>
    <property type="match status" value="1"/>
</dbReference>
<dbReference type="RefSeq" id="WP_308864754.1">
    <property type="nucleotide sequence ID" value="NZ_JAVHUL010000025.1"/>
</dbReference>
<dbReference type="PANTHER" id="PTHR36510:SF1">
    <property type="entry name" value="GLUTAMATE--CYSTEINE LIGASE 2-RELATED"/>
    <property type="match status" value="1"/>
</dbReference>
<reference evidence="1 2" key="1">
    <citation type="submission" date="2023-08" db="EMBL/GenBank/DDBJ databases">
        <title>Mesonia sp. MT50, isolated from deep-sea sediment of the Mariana Trench.</title>
        <authorList>
            <person name="Fu H."/>
        </authorList>
    </citation>
    <scope>NUCLEOTIDE SEQUENCE [LARGE SCALE GENOMIC DNA]</scope>
    <source>
        <strain evidence="1 2">MT50</strain>
    </source>
</reference>
<gene>
    <name evidence="1" type="ORF">RBU60_09905</name>
</gene>